<comment type="caution">
    <text evidence="11">The sequence shown here is derived from an EMBL/GenBank/DDBJ whole genome shotgun (WGS) entry which is preliminary data.</text>
</comment>
<evidence type="ECO:0000256" key="7">
    <source>
        <dbReference type="ARBA" id="ARBA00035642"/>
    </source>
</evidence>
<evidence type="ECO:0000256" key="5">
    <source>
        <dbReference type="ARBA" id="ARBA00022989"/>
    </source>
</evidence>
<keyword evidence="5 9" id="KW-1133">Transmembrane helix</keyword>
<keyword evidence="4 9" id="KW-0812">Transmembrane</keyword>
<accession>A0ABP7EZ73</accession>
<evidence type="ECO:0000256" key="3">
    <source>
        <dbReference type="ARBA" id="ARBA00022475"/>
    </source>
</evidence>
<dbReference type="RefSeq" id="WP_345646016.1">
    <property type="nucleotide sequence ID" value="NZ_BAABEP010000015.1"/>
</dbReference>
<evidence type="ECO:0000256" key="1">
    <source>
        <dbReference type="ARBA" id="ARBA00004141"/>
    </source>
</evidence>
<comment type="similarity">
    <text evidence="8">In the N-terminal section; belongs to the binding-protein-dependent transport system permease family.</text>
</comment>
<dbReference type="Proteomes" id="UP001499884">
    <property type="component" value="Unassembled WGS sequence"/>
</dbReference>
<feature type="transmembrane region" description="Helical" evidence="9">
    <location>
        <begin position="239"/>
        <end position="262"/>
    </location>
</feature>
<dbReference type="Pfam" id="PF04069">
    <property type="entry name" value="OpuAC"/>
    <property type="match status" value="2"/>
</dbReference>
<keyword evidence="12" id="KW-1185">Reference proteome</keyword>
<proteinExistence type="inferred from homology"/>
<organism evidence="11 12">
    <name type="scientific">Streptomyces tremellae</name>
    <dbReference type="NCBI Taxonomy" id="1124239"/>
    <lineage>
        <taxon>Bacteria</taxon>
        <taxon>Bacillati</taxon>
        <taxon>Actinomycetota</taxon>
        <taxon>Actinomycetes</taxon>
        <taxon>Kitasatosporales</taxon>
        <taxon>Streptomycetaceae</taxon>
        <taxon>Streptomyces</taxon>
    </lineage>
</organism>
<dbReference type="SUPFAM" id="SSF53850">
    <property type="entry name" value="Periplasmic binding protein-like II"/>
    <property type="match status" value="2"/>
</dbReference>
<keyword evidence="2 9" id="KW-0813">Transport</keyword>
<dbReference type="InterPro" id="IPR007210">
    <property type="entry name" value="ABC_Gly_betaine_transp_sub-bd"/>
</dbReference>
<dbReference type="Gene3D" id="3.10.105.10">
    <property type="entry name" value="Dipeptide-binding Protein, Domain 3"/>
    <property type="match status" value="3"/>
</dbReference>
<reference evidence="12" key="1">
    <citation type="journal article" date="2019" name="Int. J. Syst. Evol. Microbiol.">
        <title>The Global Catalogue of Microorganisms (GCM) 10K type strain sequencing project: providing services to taxonomists for standard genome sequencing and annotation.</title>
        <authorList>
            <consortium name="The Broad Institute Genomics Platform"/>
            <consortium name="The Broad Institute Genome Sequencing Center for Infectious Disease"/>
            <person name="Wu L."/>
            <person name="Ma J."/>
        </authorList>
    </citation>
    <scope>NUCLEOTIDE SEQUENCE [LARGE SCALE GENOMIC DNA]</scope>
    <source>
        <strain evidence="12">JCM 30846</strain>
    </source>
</reference>
<gene>
    <name evidence="11" type="ORF">GCM10023082_27680</name>
</gene>
<feature type="transmembrane region" description="Helical" evidence="9">
    <location>
        <begin position="49"/>
        <end position="78"/>
    </location>
</feature>
<protein>
    <submittedName>
        <fullName evidence="11">ABC transporter permease/substrate binding protein</fullName>
    </submittedName>
</protein>
<feature type="transmembrane region" description="Helical" evidence="9">
    <location>
        <begin position="90"/>
        <end position="114"/>
    </location>
</feature>
<keyword evidence="6 9" id="KW-0472">Membrane</keyword>
<feature type="transmembrane region" description="Helical" evidence="9">
    <location>
        <begin position="134"/>
        <end position="161"/>
    </location>
</feature>
<keyword evidence="3" id="KW-1003">Cell membrane</keyword>
<dbReference type="InterPro" id="IPR035906">
    <property type="entry name" value="MetI-like_sf"/>
</dbReference>
<dbReference type="Gene3D" id="3.40.190.100">
    <property type="entry name" value="Glycine betaine-binding periplasmic protein, domain 2"/>
    <property type="match status" value="2"/>
</dbReference>
<name>A0ABP7EZ73_9ACTN</name>
<evidence type="ECO:0000256" key="2">
    <source>
        <dbReference type="ARBA" id="ARBA00022448"/>
    </source>
</evidence>
<dbReference type="Gene3D" id="1.10.3720.10">
    <property type="entry name" value="MetI-like"/>
    <property type="match status" value="1"/>
</dbReference>
<dbReference type="InterPro" id="IPR000515">
    <property type="entry name" value="MetI-like"/>
</dbReference>
<comment type="subcellular location">
    <subcellularLocation>
        <location evidence="9">Cell membrane</location>
        <topology evidence="9">Multi-pass membrane protein</topology>
    </subcellularLocation>
    <subcellularLocation>
        <location evidence="1">Membrane</location>
        <topology evidence="1">Multi-pass membrane protein</topology>
    </subcellularLocation>
</comment>
<evidence type="ECO:0000313" key="11">
    <source>
        <dbReference type="EMBL" id="GAA3728224.1"/>
    </source>
</evidence>
<dbReference type="SUPFAM" id="SSF161098">
    <property type="entry name" value="MetI-like"/>
    <property type="match status" value="1"/>
</dbReference>
<comment type="similarity">
    <text evidence="7">In the C-terminal section; belongs to the OsmX family.</text>
</comment>
<dbReference type="PANTHER" id="PTHR47737:SF1">
    <property type="entry name" value="GLYCINE BETAINE_PROLINE BETAINE TRANSPORT SYSTEM PERMEASE PROTEIN PROW"/>
    <property type="match status" value="1"/>
</dbReference>
<dbReference type="PANTHER" id="PTHR47737">
    <property type="entry name" value="GLYCINE BETAINE/PROLINE BETAINE TRANSPORT SYSTEM PERMEASE PROTEIN PROW"/>
    <property type="match status" value="1"/>
</dbReference>
<feature type="domain" description="ABC transmembrane type-1" evidence="10">
    <location>
        <begin position="87"/>
        <end position="266"/>
    </location>
</feature>
<dbReference type="CDD" id="cd13639">
    <property type="entry name" value="PBP2_OpuAC_like"/>
    <property type="match status" value="2"/>
</dbReference>
<feature type="transmembrane region" description="Helical" evidence="9">
    <location>
        <begin position="304"/>
        <end position="324"/>
    </location>
</feature>
<evidence type="ECO:0000256" key="9">
    <source>
        <dbReference type="RuleBase" id="RU363032"/>
    </source>
</evidence>
<comment type="similarity">
    <text evidence="9">Belongs to the binding-protein-dependent transport system permease family.</text>
</comment>
<dbReference type="Pfam" id="PF00528">
    <property type="entry name" value="BPD_transp_1"/>
    <property type="match status" value="1"/>
</dbReference>
<dbReference type="EMBL" id="BAABEP010000015">
    <property type="protein sequence ID" value="GAA3728224.1"/>
    <property type="molecule type" value="Genomic_DNA"/>
</dbReference>
<dbReference type="PROSITE" id="PS50928">
    <property type="entry name" value="ABC_TM1"/>
    <property type="match status" value="1"/>
</dbReference>
<evidence type="ECO:0000256" key="4">
    <source>
        <dbReference type="ARBA" id="ARBA00022692"/>
    </source>
</evidence>
<evidence type="ECO:0000259" key="10">
    <source>
        <dbReference type="PROSITE" id="PS50928"/>
    </source>
</evidence>
<dbReference type="CDD" id="cd06261">
    <property type="entry name" value="TM_PBP2"/>
    <property type="match status" value="1"/>
</dbReference>
<evidence type="ECO:0000256" key="8">
    <source>
        <dbReference type="ARBA" id="ARBA00035652"/>
    </source>
</evidence>
<sequence length="880" mass="96224">MPRLPLGDWVDSAVNWLQDNLSWLFNAVSWLVNHLYDWIFDVLSAPQPLLLAGIFAVIAWWLRSLSAGVLAFIGFALIDSIELWDHSMQTLSLVLVATVLTLVIGVPLGIWAARSKTVSQVFRPILDFMQTMPAMVYLIPGVIFFGVGVVPGIIATIVFALPPGVRMTELGIRQVDEELVEAADAFGTPPRQTLLRVQLPLAMQTIMAGVTQNVMLALSMVVIAGMVGGGGLGGDVFQAIGNVNIGLGFEAGISIVIVAIYLDRMTGALGQQVSPLGRRTLAKAREMASGVAGLKVWNHRPQPVVALVGVVVLALAAGGIGLFGGSDSGTAKVADTQNVGHGKSVSIGYIPWDEGIATTYLWQELLQERGYKADVRQYDAGALYQGQANGQIDLQTDSWLPTTHAAYWKKYGSKLEDMGKWYDQTSLEVSVPSYVKGVKSMADLKGKSKEFGGRIIGIEPSAGEMGLLKTKVLKAYGLDKEYTVTDGSTPSMLSELKRDYQAKKPVAVVLWSPHWAYSTYKLTKLADPKNAWGKGDSIHALARKGFTADNPTVAGWLKNFHMSETQLSSLEAEIQKAGKGHELDAVKTWLKANPGQAGKWAPVPKQNKAVAAAVAKEAARPLNVAWFPWDEDVAATYLWKEVLAKRGYTMNLKQFDVGPMYAALSRGQLDVQFDGWLPYTQKPYWDKYHQDLTKIGYWYGPTSLEVAVPSYVKGVKTYSDLKGKGKEFGNRIIGIEPGTEEMNLLKHKVLPTYGVDKEYKVVDGSTPGMLAELKRDYAQKKPVAVVLWSPHWAYSTYKLTKLADPQKAFGSGDKLTTVASKKFPQQYPQLTKWLKNFHMSDAELGGLESQIKKAGTGHEEDAVKAWMAKNPGIVDKMAPM</sequence>
<feature type="transmembrane region" description="Helical" evidence="9">
    <location>
        <begin position="201"/>
        <end position="227"/>
    </location>
</feature>
<evidence type="ECO:0000313" key="12">
    <source>
        <dbReference type="Proteomes" id="UP001499884"/>
    </source>
</evidence>
<evidence type="ECO:0000256" key="6">
    <source>
        <dbReference type="ARBA" id="ARBA00023136"/>
    </source>
</evidence>